<evidence type="ECO:0000313" key="2">
    <source>
        <dbReference type="EMBL" id="CEN44348.1"/>
    </source>
</evidence>
<evidence type="ECO:0000259" key="1">
    <source>
        <dbReference type="Pfam" id="PF03235"/>
    </source>
</evidence>
<reference evidence="2 3" key="1">
    <citation type="submission" date="2015-01" db="EMBL/GenBank/DDBJ databases">
        <authorList>
            <person name="Xiang T."/>
            <person name="Song Y."/>
            <person name="Huang L."/>
            <person name="Wang B."/>
            <person name="Wu P."/>
        </authorList>
    </citation>
    <scope>NUCLEOTIDE SEQUENCE [LARGE SCALE GENOMIC DNA]</scope>
    <source>
        <strain evidence="2 3">CcD38</strain>
    </source>
</reference>
<organism evidence="2 3">
    <name type="scientific">Capnocytophaga canis</name>
    <dbReference type="NCBI Taxonomy" id="1848903"/>
    <lineage>
        <taxon>Bacteria</taxon>
        <taxon>Pseudomonadati</taxon>
        <taxon>Bacteroidota</taxon>
        <taxon>Flavobacteriia</taxon>
        <taxon>Flavobacteriales</taxon>
        <taxon>Flavobacteriaceae</taxon>
        <taxon>Capnocytophaga</taxon>
    </lineage>
</organism>
<protein>
    <recommendedName>
        <fullName evidence="1">GmrSD restriction endonucleases N-terminal domain-containing protein</fullName>
    </recommendedName>
</protein>
<dbReference type="PANTHER" id="PTHR37292">
    <property type="entry name" value="VNG6097C"/>
    <property type="match status" value="1"/>
</dbReference>
<dbReference type="Pfam" id="PF03235">
    <property type="entry name" value="GmrSD_N"/>
    <property type="match status" value="1"/>
</dbReference>
<evidence type="ECO:0000313" key="3">
    <source>
        <dbReference type="Proteomes" id="UP000045051"/>
    </source>
</evidence>
<name>A0A0B7I3E7_9FLAO</name>
<gene>
    <name evidence="2" type="ORF">CCAND38_180003</name>
</gene>
<dbReference type="InterPro" id="IPR004919">
    <property type="entry name" value="GmrSD_N"/>
</dbReference>
<accession>A0A0B7I3E7</accession>
<keyword evidence="3" id="KW-1185">Reference proteome</keyword>
<dbReference type="EMBL" id="CDOI01000090">
    <property type="protein sequence ID" value="CEN44348.1"/>
    <property type="molecule type" value="Genomic_DNA"/>
</dbReference>
<dbReference type="AlphaFoldDB" id="A0A0B7I3E7"/>
<dbReference type="PANTHER" id="PTHR37292:SF2">
    <property type="entry name" value="DUF262 DOMAIN-CONTAINING PROTEIN"/>
    <property type="match status" value="1"/>
</dbReference>
<sequence>MNGSKIINSKAMQKYSVNQYLIEVILASVKAGEIAIPEIQRPFVWDSSKVRDLMDSLYQGYPIGYVIAWRNPNVKLKDGSLSEGKKVLIDGQQRITALTAALLGQSVVNKNYQCVKIKIAFNPIEEKFEVQNPAILKDKTWLPDISQAINGDLFEIADSYFELNPEVDKKQVRNAFSNLINIPKKQIGLIELAPELDIETVTEIFIRINSKGVVLSQADFAMSKVASDTENGGNELRKAIDYFCHLAVAPEFHQHIVENDKEFAETEFFRKMSWLKTENDDLYDPTYNDLIRVAFTSQFGRGRLSDLVSLLSGRNFETRTFETEITEKSFQKLKRGVENFINETNFKRFLMVVKSAGFISPKLIRSQNALNFAYILYLKLKELQVNPVSIESYVKRWLVYSILTGRYSGSPESMFDFDIKQISQKPFEQYLREKEEAELSDAFWNASLPQSLNTSVASSPYFLTFLASQVKANDKGFLSKDISVRELIEHRGDIHHLFPKDYLKKNGLEKGQYNQIANYVYMQSEINIKIGNKSPKDYFELIKQQSISGISNEQEFLENLKVNCIPPEIIQMNIEDYQDFLSLRRKLMAQKIKEYYFSL</sequence>
<dbReference type="Proteomes" id="UP000045051">
    <property type="component" value="Unassembled WGS sequence"/>
</dbReference>
<feature type="domain" description="GmrSD restriction endonucleases N-terminal" evidence="1">
    <location>
        <begin position="24"/>
        <end position="224"/>
    </location>
</feature>
<proteinExistence type="predicted"/>